<protein>
    <submittedName>
        <fullName evidence="1">Uncharacterized protein</fullName>
    </submittedName>
</protein>
<sequence length="53" mass="5735">MNAVVVQDPTSAAQVTDEVFDLVIGELEQELPQDAPDRAAQGSTCIRVYCIVE</sequence>
<reference evidence="1 2" key="1">
    <citation type="submission" date="2018-10" db="EMBL/GenBank/DDBJ databases">
        <title>Relationship between Morphology and Antimicrobial Activity in Streptomyces.</title>
        <authorList>
            <person name="Kang H.J."/>
            <person name="Kim S.B."/>
        </authorList>
    </citation>
    <scope>NUCLEOTIDE SEQUENCE [LARGE SCALE GENOMIC DNA]</scope>
    <source>
        <strain evidence="1 2">BH38</strain>
    </source>
</reference>
<keyword evidence="2" id="KW-1185">Reference proteome</keyword>
<evidence type="ECO:0000313" key="2">
    <source>
        <dbReference type="Proteomes" id="UP000271554"/>
    </source>
</evidence>
<dbReference type="AlphaFoldDB" id="A0A387HD95"/>
<dbReference type="RefSeq" id="WP_162952405.1">
    <property type="nucleotide sequence ID" value="NZ_CP032698.1"/>
</dbReference>
<dbReference type="Proteomes" id="UP000271554">
    <property type="component" value="Chromosome"/>
</dbReference>
<evidence type="ECO:0000313" key="1">
    <source>
        <dbReference type="EMBL" id="AYG78638.1"/>
    </source>
</evidence>
<name>A0A387HD95_9ACTN</name>
<gene>
    <name evidence="1" type="ORF">DWB77_00746</name>
</gene>
<proteinExistence type="predicted"/>
<dbReference type="KEGG" id="shun:DWB77_00746"/>
<dbReference type="EMBL" id="CP032698">
    <property type="protein sequence ID" value="AYG78638.1"/>
    <property type="molecule type" value="Genomic_DNA"/>
</dbReference>
<accession>A0A387HD95</accession>
<organism evidence="1 2">
    <name type="scientific">Streptomyces hundungensis</name>
    <dbReference type="NCBI Taxonomy" id="1077946"/>
    <lineage>
        <taxon>Bacteria</taxon>
        <taxon>Bacillati</taxon>
        <taxon>Actinomycetota</taxon>
        <taxon>Actinomycetes</taxon>
        <taxon>Kitasatosporales</taxon>
        <taxon>Streptomycetaceae</taxon>
        <taxon>Streptomyces</taxon>
    </lineage>
</organism>